<name>F0LI59_THEBM</name>
<gene>
    <name evidence="1" type="ordered locus">TERMP_00236</name>
</gene>
<dbReference type="OrthoDB" id="84852at2157"/>
<accession>F0LI59</accession>
<reference evidence="1 2" key="1">
    <citation type="journal article" date="2011" name="J. Bacteriol.">
        <title>Complete genome sequence of the hyperthermophilic, piezophilic, heterotrophic, and carboxydotrophic archaeon Thermococcus barophilus MP.</title>
        <authorList>
            <person name="Vannier P."/>
            <person name="Marteinsson V.T."/>
            <person name="Fridjonsson O.H."/>
            <person name="Oger P."/>
            <person name="Jebbar M."/>
        </authorList>
    </citation>
    <scope>NUCLEOTIDE SEQUENCE [LARGE SCALE GENOMIC DNA]</scope>
    <source>
        <strain evidence="2">DSM 11836 / MP</strain>
    </source>
</reference>
<sequence length="92" mass="10688">MAYIGFARTNFGPYETYERILEELGKRGFDITFSKHHWMGDAPFGLIIADSDKGKIAVRWSLGKEFELKLEEVSDEDWDEFIEDTLEYLSGD</sequence>
<dbReference type="Proteomes" id="UP000007478">
    <property type="component" value="Chromosome"/>
</dbReference>
<evidence type="ECO:0000313" key="2">
    <source>
        <dbReference type="Proteomes" id="UP000007478"/>
    </source>
</evidence>
<dbReference type="AlphaFoldDB" id="F0LI59"/>
<organism evidence="1 2">
    <name type="scientific">Thermococcus barophilus (strain DSM 11836 / MP)</name>
    <dbReference type="NCBI Taxonomy" id="391623"/>
    <lineage>
        <taxon>Archaea</taxon>
        <taxon>Methanobacteriati</taxon>
        <taxon>Methanobacteriota</taxon>
        <taxon>Thermococci</taxon>
        <taxon>Thermococcales</taxon>
        <taxon>Thermococcaceae</taxon>
        <taxon>Thermococcus</taxon>
    </lineage>
</organism>
<dbReference type="GeneID" id="10040554"/>
<proteinExistence type="predicted"/>
<protein>
    <submittedName>
        <fullName evidence="1">Uncharacterized protein</fullName>
    </submittedName>
</protein>
<dbReference type="KEGG" id="tba:TERMP_00236"/>
<dbReference type="HOGENOM" id="CLU_2406506_0_0_2"/>
<evidence type="ECO:0000313" key="1">
    <source>
        <dbReference type="EMBL" id="ADT83213.1"/>
    </source>
</evidence>
<dbReference type="eggNOG" id="arCOG03784">
    <property type="taxonomic scope" value="Archaea"/>
</dbReference>
<dbReference type="PATRIC" id="fig|391623.17.peg.236"/>
<keyword evidence="2" id="KW-1185">Reference proteome</keyword>
<dbReference type="EMBL" id="CP002372">
    <property type="protein sequence ID" value="ADT83213.1"/>
    <property type="molecule type" value="Genomic_DNA"/>
</dbReference>
<dbReference type="RefSeq" id="WP_013466511.1">
    <property type="nucleotide sequence ID" value="NC_014804.1"/>
</dbReference>